<gene>
    <name evidence="4" type="ORF">BAUCODRAFT_342265</name>
</gene>
<evidence type="ECO:0000256" key="1">
    <source>
        <dbReference type="SAM" id="MobiDB-lite"/>
    </source>
</evidence>
<evidence type="ECO:0000256" key="2">
    <source>
        <dbReference type="SAM" id="Phobius"/>
    </source>
</evidence>
<evidence type="ECO:0000313" key="4">
    <source>
        <dbReference type="EMBL" id="EMC99583.1"/>
    </source>
</evidence>
<dbReference type="EMBL" id="KB445551">
    <property type="protein sequence ID" value="EMC99583.1"/>
    <property type="molecule type" value="Genomic_DNA"/>
</dbReference>
<feature type="compositionally biased region" description="Polar residues" evidence="1">
    <location>
        <begin position="52"/>
        <end position="61"/>
    </location>
</feature>
<feature type="transmembrane region" description="Helical" evidence="2">
    <location>
        <begin position="129"/>
        <end position="153"/>
    </location>
</feature>
<evidence type="ECO:0000256" key="3">
    <source>
        <dbReference type="SAM" id="SignalP"/>
    </source>
</evidence>
<feature type="compositionally biased region" description="Basic and acidic residues" evidence="1">
    <location>
        <begin position="231"/>
        <end position="240"/>
    </location>
</feature>
<dbReference type="RefSeq" id="XP_007673227.1">
    <property type="nucleotide sequence ID" value="XM_007675037.1"/>
</dbReference>
<keyword evidence="3" id="KW-0732">Signal</keyword>
<dbReference type="Proteomes" id="UP000011761">
    <property type="component" value="Unassembled WGS sequence"/>
</dbReference>
<dbReference type="eggNOG" id="ENOG502T00Z">
    <property type="taxonomic scope" value="Eukaryota"/>
</dbReference>
<dbReference type="HOGENOM" id="CLU_1053695_0_0_1"/>
<feature type="signal peptide" evidence="3">
    <location>
        <begin position="1"/>
        <end position="18"/>
    </location>
</feature>
<dbReference type="OrthoDB" id="5425637at2759"/>
<evidence type="ECO:0008006" key="6">
    <source>
        <dbReference type="Google" id="ProtNLM"/>
    </source>
</evidence>
<sequence>MLPARFLLACIAAAPVLCQTTSIVDSVASPSTTLSTAPLSLLQKRQSQSTSIQVGATQTQPTLATGTSSASALDATSSTTASTTSTASPPATSDYNGSDPSTNNGGATVDTDGGASGSGQSFGISQGGMIAIIVVVVIVAVFGIASTILFVLAKRRQWNIRASIARAAERLATPLTPRFPRTARTPALQMSKRGGGSNRRVTVHAGRFAGSKPTRDEDATPLKPYGHKRGPRVEETDIEKNSTASSKLEERSWTARLMGNDWKS</sequence>
<feature type="compositionally biased region" description="Polar residues" evidence="1">
    <location>
        <begin position="95"/>
        <end position="106"/>
    </location>
</feature>
<proteinExistence type="predicted"/>
<evidence type="ECO:0000313" key="5">
    <source>
        <dbReference type="Proteomes" id="UP000011761"/>
    </source>
</evidence>
<accession>M2N6A3</accession>
<feature type="compositionally biased region" description="Low complexity" evidence="1">
    <location>
        <begin position="62"/>
        <end position="94"/>
    </location>
</feature>
<name>M2N6A3_BAUPA</name>
<dbReference type="AlphaFoldDB" id="M2N6A3"/>
<keyword evidence="2" id="KW-1133">Transmembrane helix</keyword>
<feature type="region of interest" description="Disordered" evidence="1">
    <location>
        <begin position="52"/>
        <end position="116"/>
    </location>
</feature>
<keyword evidence="5" id="KW-1185">Reference proteome</keyword>
<keyword evidence="2" id="KW-0472">Membrane</keyword>
<keyword evidence="2" id="KW-0812">Transmembrane</keyword>
<reference evidence="4 5" key="1">
    <citation type="journal article" date="2012" name="PLoS Pathog.">
        <title>Diverse lifestyles and strategies of plant pathogenesis encoded in the genomes of eighteen Dothideomycetes fungi.</title>
        <authorList>
            <person name="Ohm R.A."/>
            <person name="Feau N."/>
            <person name="Henrissat B."/>
            <person name="Schoch C.L."/>
            <person name="Horwitz B.A."/>
            <person name="Barry K.W."/>
            <person name="Condon B.J."/>
            <person name="Copeland A.C."/>
            <person name="Dhillon B."/>
            <person name="Glaser F."/>
            <person name="Hesse C.N."/>
            <person name="Kosti I."/>
            <person name="LaButti K."/>
            <person name="Lindquist E.A."/>
            <person name="Lucas S."/>
            <person name="Salamov A.A."/>
            <person name="Bradshaw R.E."/>
            <person name="Ciuffetti L."/>
            <person name="Hamelin R.C."/>
            <person name="Kema G.H.J."/>
            <person name="Lawrence C."/>
            <person name="Scott J.A."/>
            <person name="Spatafora J.W."/>
            <person name="Turgeon B.G."/>
            <person name="de Wit P.J.G.M."/>
            <person name="Zhong S."/>
            <person name="Goodwin S.B."/>
            <person name="Grigoriev I.V."/>
        </authorList>
    </citation>
    <scope>NUCLEOTIDE SEQUENCE [LARGE SCALE GENOMIC DNA]</scope>
    <source>
        <strain evidence="4 5">UAMH 10762</strain>
    </source>
</reference>
<feature type="chain" id="PRO_5004022302" description="Mid2 domain-containing protein" evidence="3">
    <location>
        <begin position="19"/>
        <end position="264"/>
    </location>
</feature>
<organism evidence="4 5">
    <name type="scientific">Baudoinia panamericana (strain UAMH 10762)</name>
    <name type="common">Angels' share fungus</name>
    <name type="synonym">Baudoinia compniacensis (strain UAMH 10762)</name>
    <dbReference type="NCBI Taxonomy" id="717646"/>
    <lineage>
        <taxon>Eukaryota</taxon>
        <taxon>Fungi</taxon>
        <taxon>Dikarya</taxon>
        <taxon>Ascomycota</taxon>
        <taxon>Pezizomycotina</taxon>
        <taxon>Dothideomycetes</taxon>
        <taxon>Dothideomycetidae</taxon>
        <taxon>Mycosphaerellales</taxon>
        <taxon>Teratosphaeriaceae</taxon>
        <taxon>Baudoinia</taxon>
    </lineage>
</organism>
<dbReference type="GeneID" id="19112369"/>
<feature type="region of interest" description="Disordered" evidence="1">
    <location>
        <begin position="209"/>
        <end position="264"/>
    </location>
</feature>
<dbReference type="KEGG" id="bcom:BAUCODRAFT_342265"/>
<protein>
    <recommendedName>
        <fullName evidence="6">Mid2 domain-containing protein</fullName>
    </recommendedName>
</protein>